<evidence type="ECO:0000256" key="1">
    <source>
        <dbReference type="SAM" id="Phobius"/>
    </source>
</evidence>
<feature type="transmembrane region" description="Helical" evidence="1">
    <location>
        <begin position="388"/>
        <end position="408"/>
    </location>
</feature>
<feature type="transmembrane region" description="Helical" evidence="1">
    <location>
        <begin position="298"/>
        <end position="323"/>
    </location>
</feature>
<evidence type="ECO:0000313" key="2">
    <source>
        <dbReference type="EMBL" id="KAK8871439.1"/>
    </source>
</evidence>
<evidence type="ECO:0000313" key="3">
    <source>
        <dbReference type="Proteomes" id="UP001470230"/>
    </source>
</evidence>
<keyword evidence="3" id="KW-1185">Reference proteome</keyword>
<dbReference type="EMBL" id="JAPFFF010000013">
    <property type="protein sequence ID" value="KAK8871439.1"/>
    <property type="molecule type" value="Genomic_DNA"/>
</dbReference>
<keyword evidence="1" id="KW-0472">Membrane</keyword>
<protein>
    <recommendedName>
        <fullName evidence="4">G-protein coupled receptors family 1 profile domain-containing protein</fullName>
    </recommendedName>
</protein>
<comment type="caution">
    <text evidence="2">The sequence shown here is derived from an EMBL/GenBank/DDBJ whole genome shotgun (WGS) entry which is preliminary data.</text>
</comment>
<keyword evidence="1" id="KW-0812">Transmembrane</keyword>
<accession>A0ABR2J1L9</accession>
<evidence type="ECO:0008006" key="4">
    <source>
        <dbReference type="Google" id="ProtNLM"/>
    </source>
</evidence>
<gene>
    <name evidence="2" type="ORF">M9Y10_007167</name>
</gene>
<dbReference type="Proteomes" id="UP001470230">
    <property type="component" value="Unassembled WGS sequence"/>
</dbReference>
<feature type="transmembrane region" description="Helical" evidence="1">
    <location>
        <begin position="429"/>
        <end position="452"/>
    </location>
</feature>
<name>A0ABR2J1L9_9EUKA</name>
<organism evidence="2 3">
    <name type="scientific">Tritrichomonas musculus</name>
    <dbReference type="NCBI Taxonomy" id="1915356"/>
    <lineage>
        <taxon>Eukaryota</taxon>
        <taxon>Metamonada</taxon>
        <taxon>Parabasalia</taxon>
        <taxon>Tritrichomonadida</taxon>
        <taxon>Tritrichomonadidae</taxon>
        <taxon>Tritrichomonas</taxon>
    </lineage>
</organism>
<keyword evidence="1" id="KW-1133">Transmembrane helix</keyword>
<reference evidence="2 3" key="1">
    <citation type="submission" date="2024-04" db="EMBL/GenBank/DDBJ databases">
        <title>Tritrichomonas musculus Genome.</title>
        <authorList>
            <person name="Alves-Ferreira E."/>
            <person name="Grigg M."/>
            <person name="Lorenzi H."/>
            <person name="Galac M."/>
        </authorList>
    </citation>
    <scope>NUCLEOTIDE SEQUENCE [LARGE SCALE GENOMIC DNA]</scope>
    <source>
        <strain evidence="2 3">EAF2021</strain>
    </source>
</reference>
<feature type="transmembrane region" description="Helical" evidence="1">
    <location>
        <begin position="472"/>
        <end position="490"/>
    </location>
</feature>
<sequence length="492" mass="58543">MNDQKDLDFINDKLYSLDIPNESLKKIMFYFSVLKNVIDFRFPPNFLNYEHPYFKSYNRMEEFLSLARSLNPEFLHQNNAIIYHNDKKFYKYYQTNNDEDGVPYEFKIIDNQESSNPIFKSNYKNTFNISNINPKQTKFDVVLTNKVDFPHSEDSAPNTYEDFYFDYENNFEPDNLDRYYSFYENSQEPVLNYNEIQDYFDENEIQKNERFAIKSFMYSNQMNSIDELEESEENLSDSISATMFYDLKIDIVNKLVASNNWIDFIYNQPIKDLLFSMKKVIKEEDVIRSKSISLPKNIFYYLEIALLALLIVCSVMIICYSVSLKNDELFFRYEGRNESDMFFPILSKSFDTNFLNRVYNVDYSNESVIIADPKKHKKALIGCQMAEVSGFFGIFFFIFVIYMVIRVCRENTKKYQKRELKNEVGLNMCHIVLLFLFTILAVIITLVSEILLIIPVSMKTYAFVHNSIRTQLILNSIMFVSYFLIQIFHFKI</sequence>
<proteinExistence type="predicted"/>